<feature type="non-terminal residue" evidence="1">
    <location>
        <position position="1"/>
    </location>
</feature>
<proteinExistence type="predicted"/>
<evidence type="ECO:0000313" key="1">
    <source>
        <dbReference type="EMBL" id="CAB4046137.1"/>
    </source>
</evidence>
<gene>
    <name evidence="1" type="ORF">PACLA_8A075259</name>
</gene>
<dbReference type="PANTHER" id="PTHR45749">
    <property type="match status" value="1"/>
</dbReference>
<dbReference type="PANTHER" id="PTHR45749:SF21">
    <property type="entry name" value="DUF4371 DOMAIN-CONTAINING PROTEIN"/>
    <property type="match status" value="1"/>
</dbReference>
<name>A0A6S7KMJ8_PARCT</name>
<reference evidence="1" key="1">
    <citation type="submission" date="2020-04" db="EMBL/GenBank/DDBJ databases">
        <authorList>
            <person name="Alioto T."/>
            <person name="Alioto T."/>
            <person name="Gomez Garrido J."/>
        </authorList>
    </citation>
    <scope>NUCLEOTIDE SEQUENCE</scope>
    <source>
        <strain evidence="1">A484AB</strain>
    </source>
</reference>
<dbReference type="Proteomes" id="UP001152795">
    <property type="component" value="Unassembled WGS sequence"/>
</dbReference>
<dbReference type="EMBL" id="CACRXK020046279">
    <property type="protein sequence ID" value="CAB4046137.1"/>
    <property type="molecule type" value="Genomic_DNA"/>
</dbReference>
<sequence length="149" mass="16715">VKNEKTEKMKPYSMKYLSAISQNEFINIIAEDVKFGRIVNEIESAGMYSVMADTSPDTANTDRLVVAVRYVNEENQPKERVLEMKETKDKSGEGQAKEVLQSHNSKIGSQDGLVYQSYDYTASMSGKFKGAQKCLQTLIGRSVPYIPCQ</sequence>
<dbReference type="AlphaFoldDB" id="A0A6S7KMJ8"/>
<organism evidence="1 2">
    <name type="scientific">Paramuricea clavata</name>
    <name type="common">Red gorgonian</name>
    <name type="synonym">Violescent sea-whip</name>
    <dbReference type="NCBI Taxonomy" id="317549"/>
    <lineage>
        <taxon>Eukaryota</taxon>
        <taxon>Metazoa</taxon>
        <taxon>Cnidaria</taxon>
        <taxon>Anthozoa</taxon>
        <taxon>Octocorallia</taxon>
        <taxon>Malacalcyonacea</taxon>
        <taxon>Plexauridae</taxon>
        <taxon>Paramuricea</taxon>
    </lineage>
</organism>
<evidence type="ECO:0000313" key="2">
    <source>
        <dbReference type="Proteomes" id="UP001152795"/>
    </source>
</evidence>
<comment type="caution">
    <text evidence="1">The sequence shown here is derived from an EMBL/GenBank/DDBJ whole genome shotgun (WGS) entry which is preliminary data.</text>
</comment>
<dbReference type="OrthoDB" id="6620445at2759"/>
<keyword evidence="2" id="KW-1185">Reference proteome</keyword>
<accession>A0A6S7KMJ8</accession>
<feature type="non-terminal residue" evidence="1">
    <location>
        <position position="149"/>
    </location>
</feature>
<protein>
    <submittedName>
        <fullName evidence="1">Uncharacterized protein</fullName>
    </submittedName>
</protein>